<evidence type="ECO:0000313" key="6">
    <source>
        <dbReference type="EMBL" id="GAA1518184.1"/>
    </source>
</evidence>
<dbReference type="Proteomes" id="UP001500842">
    <property type="component" value="Unassembled WGS sequence"/>
</dbReference>
<keyword evidence="2" id="KW-0479">Metal-binding</keyword>
<keyword evidence="4" id="KW-0862">Zinc</keyword>
<evidence type="ECO:0000313" key="7">
    <source>
        <dbReference type="Proteomes" id="UP001500842"/>
    </source>
</evidence>
<evidence type="ECO:0000256" key="4">
    <source>
        <dbReference type="ARBA" id="ARBA00022833"/>
    </source>
</evidence>
<dbReference type="InterPro" id="IPR003785">
    <property type="entry name" value="Creatininase/forma_Hydrolase"/>
</dbReference>
<name>A0ABN2AFC9_9ACTN</name>
<evidence type="ECO:0000256" key="3">
    <source>
        <dbReference type="ARBA" id="ARBA00022801"/>
    </source>
</evidence>
<dbReference type="InterPro" id="IPR023871">
    <property type="entry name" value="MftE"/>
</dbReference>
<accession>A0ABN2AFC9</accession>
<dbReference type="InterPro" id="IPR024087">
    <property type="entry name" value="Creatininase-like_sf"/>
</dbReference>
<proteinExistence type="inferred from homology"/>
<dbReference type="NCBIfam" id="TIGR03964">
    <property type="entry name" value="mycofact_creat"/>
    <property type="match status" value="1"/>
</dbReference>
<sequence length="230" mass="22964">MTADLAAATSPSLPAGPTVLVPVGSIEQHGPHLPLDTDTVIATEVATRAAETLVAEGASVLVAPALSYGSSGEHQDFPGTSSIGTSVLHDVVVELTRSMRTWASRVVLVNAHGGNVAALRGAVRQLVDEGHDVAWVACATEEVDLHAGRTETSLMLHLRPAAVRLDRAEPGNTGSLGELLPLMMAGGVKAVSPNGVLGDPAGASAEEGAAVLAAMVGDVVAALGGGGGTP</sequence>
<dbReference type="EMBL" id="BAAAOR010000016">
    <property type="protein sequence ID" value="GAA1518184.1"/>
    <property type="molecule type" value="Genomic_DNA"/>
</dbReference>
<protein>
    <submittedName>
        <fullName evidence="6">Mycofactocin biosynthesis peptidyl-dipeptidase MftE</fullName>
    </submittedName>
</protein>
<dbReference type="RefSeq" id="WP_141005673.1">
    <property type="nucleotide sequence ID" value="NZ_BAAAOR010000016.1"/>
</dbReference>
<dbReference type="PANTHER" id="PTHR35005">
    <property type="entry name" value="3-DEHYDRO-SCYLLO-INOSOSE HYDROLASE"/>
    <property type="match status" value="1"/>
</dbReference>
<evidence type="ECO:0000256" key="2">
    <source>
        <dbReference type="ARBA" id="ARBA00022723"/>
    </source>
</evidence>
<comment type="similarity">
    <text evidence="5">Belongs to the creatininase superfamily.</text>
</comment>
<comment type="cofactor">
    <cofactor evidence="1">
        <name>Zn(2+)</name>
        <dbReference type="ChEBI" id="CHEBI:29105"/>
    </cofactor>
</comment>
<organism evidence="6 7">
    <name type="scientific">Nocardioides humi</name>
    <dbReference type="NCBI Taxonomy" id="449461"/>
    <lineage>
        <taxon>Bacteria</taxon>
        <taxon>Bacillati</taxon>
        <taxon>Actinomycetota</taxon>
        <taxon>Actinomycetes</taxon>
        <taxon>Propionibacteriales</taxon>
        <taxon>Nocardioidaceae</taxon>
        <taxon>Nocardioides</taxon>
    </lineage>
</organism>
<gene>
    <name evidence="6" type="primary">mftE</name>
    <name evidence="6" type="ORF">GCM10009788_22810</name>
</gene>
<keyword evidence="3" id="KW-0378">Hydrolase</keyword>
<dbReference type="Gene3D" id="3.40.50.10310">
    <property type="entry name" value="Creatininase"/>
    <property type="match status" value="1"/>
</dbReference>
<keyword evidence="7" id="KW-1185">Reference proteome</keyword>
<reference evidence="6 7" key="1">
    <citation type="journal article" date="2019" name="Int. J. Syst. Evol. Microbiol.">
        <title>The Global Catalogue of Microorganisms (GCM) 10K type strain sequencing project: providing services to taxonomists for standard genome sequencing and annotation.</title>
        <authorList>
            <consortium name="The Broad Institute Genomics Platform"/>
            <consortium name="The Broad Institute Genome Sequencing Center for Infectious Disease"/>
            <person name="Wu L."/>
            <person name="Ma J."/>
        </authorList>
    </citation>
    <scope>NUCLEOTIDE SEQUENCE [LARGE SCALE GENOMIC DNA]</scope>
    <source>
        <strain evidence="6 7">JCM 14942</strain>
    </source>
</reference>
<comment type="caution">
    <text evidence="6">The sequence shown here is derived from an EMBL/GenBank/DDBJ whole genome shotgun (WGS) entry which is preliminary data.</text>
</comment>
<evidence type="ECO:0000256" key="5">
    <source>
        <dbReference type="ARBA" id="ARBA00024029"/>
    </source>
</evidence>
<dbReference type="Pfam" id="PF02633">
    <property type="entry name" value="Creatininase"/>
    <property type="match status" value="1"/>
</dbReference>
<dbReference type="PANTHER" id="PTHR35005:SF1">
    <property type="entry name" value="2-AMINO-5-FORMYLAMINO-6-RIBOSYLAMINOPYRIMIDIN-4(3H)-ONE 5'-MONOPHOSPHATE DEFORMYLASE"/>
    <property type="match status" value="1"/>
</dbReference>
<dbReference type="SUPFAM" id="SSF102215">
    <property type="entry name" value="Creatininase"/>
    <property type="match status" value="1"/>
</dbReference>
<evidence type="ECO:0000256" key="1">
    <source>
        <dbReference type="ARBA" id="ARBA00001947"/>
    </source>
</evidence>